<proteinExistence type="predicted"/>
<gene>
    <name evidence="2" type="ORF">RJ640_016879</name>
</gene>
<reference evidence="2" key="1">
    <citation type="submission" date="2022-12" db="EMBL/GenBank/DDBJ databases">
        <title>Draft genome assemblies for two species of Escallonia (Escalloniales).</title>
        <authorList>
            <person name="Chanderbali A."/>
            <person name="Dervinis C."/>
            <person name="Anghel I."/>
            <person name="Soltis D."/>
            <person name="Soltis P."/>
            <person name="Zapata F."/>
        </authorList>
    </citation>
    <scope>NUCLEOTIDE SEQUENCE</scope>
    <source>
        <strain evidence="2">UCBG92.1500</strain>
        <tissue evidence="2">Leaf</tissue>
    </source>
</reference>
<feature type="compositionally biased region" description="Basic and acidic residues" evidence="1">
    <location>
        <begin position="1"/>
        <end position="13"/>
    </location>
</feature>
<dbReference type="Proteomes" id="UP001187471">
    <property type="component" value="Unassembled WGS sequence"/>
</dbReference>
<comment type="caution">
    <text evidence="2">The sequence shown here is derived from an EMBL/GenBank/DDBJ whole genome shotgun (WGS) entry which is preliminary data.</text>
</comment>
<evidence type="ECO:0000256" key="1">
    <source>
        <dbReference type="SAM" id="MobiDB-lite"/>
    </source>
</evidence>
<dbReference type="EMBL" id="JAVXUO010003135">
    <property type="protein sequence ID" value="KAK2966339.1"/>
    <property type="molecule type" value="Genomic_DNA"/>
</dbReference>
<feature type="compositionally biased region" description="Basic and acidic residues" evidence="1">
    <location>
        <begin position="71"/>
        <end position="84"/>
    </location>
</feature>
<organism evidence="2 3">
    <name type="scientific">Escallonia rubra</name>
    <dbReference type="NCBI Taxonomy" id="112253"/>
    <lineage>
        <taxon>Eukaryota</taxon>
        <taxon>Viridiplantae</taxon>
        <taxon>Streptophyta</taxon>
        <taxon>Embryophyta</taxon>
        <taxon>Tracheophyta</taxon>
        <taxon>Spermatophyta</taxon>
        <taxon>Magnoliopsida</taxon>
        <taxon>eudicotyledons</taxon>
        <taxon>Gunneridae</taxon>
        <taxon>Pentapetalae</taxon>
        <taxon>asterids</taxon>
        <taxon>campanulids</taxon>
        <taxon>Escalloniales</taxon>
        <taxon>Escalloniaceae</taxon>
        <taxon>Escallonia</taxon>
    </lineage>
</organism>
<dbReference type="Gene3D" id="3.60.20.10">
    <property type="entry name" value="Glutamine Phosphoribosylpyrophosphate, subunit 1, domain 1"/>
    <property type="match status" value="1"/>
</dbReference>
<feature type="region of interest" description="Disordered" evidence="1">
    <location>
        <begin position="1"/>
        <end position="84"/>
    </location>
</feature>
<keyword evidence="3" id="KW-1185">Reference proteome</keyword>
<dbReference type="AlphaFoldDB" id="A0AA88QJR0"/>
<name>A0AA88QJR0_9ASTE</name>
<accession>A0AA88QJR0</accession>
<evidence type="ECO:0000313" key="2">
    <source>
        <dbReference type="EMBL" id="KAK2966339.1"/>
    </source>
</evidence>
<evidence type="ECO:0000313" key="3">
    <source>
        <dbReference type="Proteomes" id="UP001187471"/>
    </source>
</evidence>
<sequence length="182" mass="19693">MCVKEEERRKTEQLDSAQVAITDPSKGKGKRKKFDKGSVEGNKSTSVTKIDKKSSSGTKGCSGPNCHCRRAKSDLGKEGDFRDPDFYIKRESSQTAASPDVMGNRQAQVSSFFSKSDVSRVSTAMHDLIVVQSGGKNIEVDVMTKKHGLRQLDEAEIDAIVAEIEAEKAAAGAAKKAPVRES</sequence>
<protein>
    <submittedName>
        <fullName evidence="2">Uncharacterized protein</fullName>
    </submittedName>
</protein>
<dbReference type="InterPro" id="IPR029055">
    <property type="entry name" value="Ntn_hydrolases_N"/>
</dbReference>